<feature type="region of interest" description="Disordered" evidence="1">
    <location>
        <begin position="196"/>
        <end position="241"/>
    </location>
</feature>
<sequence>MSKLSIGNLYFKIFGPTTVHLEHEMSLVITTSFLTSASLISLYRLSFPTPGDLLYIWIAILWLGRHLLHRFISTTDIATSLSPWYQKLRWVWIALTSGGQYFDMPISIWANLMGNRGVNVNAAVDVDVPVVVSSMGMGEASYVEPSLHRIFIVQRIVLPPFVALWAILAFIRNKIRPAKKVEIDFLGSNIGGGGSGSGSGNGSGIGRRSSLTHKGKNKHSQQQHNNNTSNAVNSSLDSSSQESNSTSFGHIYMRCKMKLNRKLDVWWRYVPHCQLMLNLLALWGVFWVFQQYTKMQTQTLSGNQNWLGAYYGMSRSKNPRTSMINSDGTGGFGGSNGGNVEETNEYDLGLNSDVLVHKFEMLQGAHAGEALKAKEFMYGPFGMLAMITVWGITMSILLYRRIVLPLPDLIAGGSIATGHGRGGSKSKTKKMDDNHMAWSEQSKSISNENRFSLYFKVILVRVLEYTVVCAILPRTEYVCKATGHCSIDTLVSENGNPTAIDSSGRNMFDTLLNDRLLGFVIIAAVVFSSTVILISQAITLDKSQLALKGFLRNDDISSGLSGSSNNSNSNSNSNKRSGKKTSTNSEITFDYGNKKDQDQNYGWSKITSIHEKWKKYAYEIFSNELGALTTSRILSICANAHLGFCIFVTIIWMVYIVLGKEWYALVLIYIALFASALEIGFLDRNVLENIAIEISTTQKNAY</sequence>
<feature type="compositionally biased region" description="Basic residues" evidence="1">
    <location>
        <begin position="210"/>
        <end position="221"/>
    </location>
</feature>
<evidence type="ECO:0000256" key="1">
    <source>
        <dbReference type="SAM" id="MobiDB-lite"/>
    </source>
</evidence>
<name>A0A7S3VA92_9STRA</name>
<feature type="transmembrane region" description="Helical" evidence="2">
    <location>
        <begin position="516"/>
        <end position="538"/>
    </location>
</feature>
<feature type="transmembrane region" description="Helical" evidence="2">
    <location>
        <begin position="381"/>
        <end position="399"/>
    </location>
</feature>
<feature type="transmembrane region" description="Helical" evidence="2">
    <location>
        <begin position="662"/>
        <end position="682"/>
    </location>
</feature>
<feature type="transmembrane region" description="Helical" evidence="2">
    <location>
        <begin position="633"/>
        <end position="656"/>
    </location>
</feature>
<evidence type="ECO:0000313" key="3">
    <source>
        <dbReference type="EMBL" id="CAE0466758.1"/>
    </source>
</evidence>
<accession>A0A7S3VA92</accession>
<organism evidence="3">
    <name type="scientific">Chaetoceros debilis</name>
    <dbReference type="NCBI Taxonomy" id="122233"/>
    <lineage>
        <taxon>Eukaryota</taxon>
        <taxon>Sar</taxon>
        <taxon>Stramenopiles</taxon>
        <taxon>Ochrophyta</taxon>
        <taxon>Bacillariophyta</taxon>
        <taxon>Coscinodiscophyceae</taxon>
        <taxon>Chaetocerotophycidae</taxon>
        <taxon>Chaetocerotales</taxon>
        <taxon>Chaetocerotaceae</taxon>
        <taxon>Chaetoceros</taxon>
    </lineage>
</organism>
<proteinExistence type="predicted"/>
<dbReference type="EMBL" id="HBIO01015058">
    <property type="protein sequence ID" value="CAE0466758.1"/>
    <property type="molecule type" value="Transcribed_RNA"/>
</dbReference>
<feature type="compositionally biased region" description="Gly residues" evidence="1">
    <location>
        <begin position="196"/>
        <end position="205"/>
    </location>
</feature>
<gene>
    <name evidence="3" type="ORF">CDEB00056_LOCUS11610</name>
</gene>
<keyword evidence="2" id="KW-0812">Transmembrane</keyword>
<feature type="compositionally biased region" description="Low complexity" evidence="1">
    <location>
        <begin position="560"/>
        <end position="585"/>
    </location>
</feature>
<feature type="transmembrane region" description="Helical" evidence="2">
    <location>
        <begin position="266"/>
        <end position="289"/>
    </location>
</feature>
<keyword evidence="2" id="KW-1133">Transmembrane helix</keyword>
<evidence type="ECO:0000256" key="2">
    <source>
        <dbReference type="SAM" id="Phobius"/>
    </source>
</evidence>
<feature type="compositionally biased region" description="Low complexity" evidence="1">
    <location>
        <begin position="222"/>
        <end position="241"/>
    </location>
</feature>
<keyword evidence="2" id="KW-0472">Membrane</keyword>
<protein>
    <submittedName>
        <fullName evidence="3">Uncharacterized protein</fullName>
    </submittedName>
</protein>
<feature type="transmembrane region" description="Helical" evidence="2">
    <location>
        <begin position="152"/>
        <end position="171"/>
    </location>
</feature>
<feature type="region of interest" description="Disordered" evidence="1">
    <location>
        <begin position="560"/>
        <end position="591"/>
    </location>
</feature>
<reference evidence="3" key="1">
    <citation type="submission" date="2021-01" db="EMBL/GenBank/DDBJ databases">
        <authorList>
            <person name="Corre E."/>
            <person name="Pelletier E."/>
            <person name="Niang G."/>
            <person name="Scheremetjew M."/>
            <person name="Finn R."/>
            <person name="Kale V."/>
            <person name="Holt S."/>
            <person name="Cochrane G."/>
            <person name="Meng A."/>
            <person name="Brown T."/>
            <person name="Cohen L."/>
        </authorList>
    </citation>
    <scope>NUCLEOTIDE SEQUENCE</scope>
    <source>
        <strain evidence="3">MM31A-1</strain>
    </source>
</reference>
<dbReference type="AlphaFoldDB" id="A0A7S3VA92"/>